<reference evidence="1 2" key="1">
    <citation type="submission" date="2018-07" db="EMBL/GenBank/DDBJ databases">
        <title>Campylobacter zealandensis sp. nov., isolated from birds and water in New Zealand.</title>
        <authorList>
            <person name="Wilkinson D.A."/>
            <person name="Biggs P.J."/>
            <person name="French N.P."/>
            <person name="Midwinter A.C."/>
        </authorList>
    </citation>
    <scope>NUCLEOTIDE SEQUENCE [LARGE SCALE GENOMIC DNA]</scope>
    <source>
        <strain evidence="1 2">B423b</strain>
    </source>
</reference>
<dbReference type="SUPFAM" id="SSF53167">
    <property type="entry name" value="Purine and uridine phosphorylases"/>
    <property type="match status" value="1"/>
</dbReference>
<evidence type="ECO:0000313" key="2">
    <source>
        <dbReference type="Proteomes" id="UP000292583"/>
    </source>
</evidence>
<accession>A0A4Q9JVL5</accession>
<dbReference type="Proteomes" id="UP000292583">
    <property type="component" value="Unassembled WGS sequence"/>
</dbReference>
<dbReference type="GO" id="GO:0003824">
    <property type="term" value="F:catalytic activity"/>
    <property type="evidence" value="ECO:0007669"/>
    <property type="project" value="InterPro"/>
</dbReference>
<comment type="caution">
    <text evidence="1">The sequence shown here is derived from an EMBL/GenBank/DDBJ whole genome shotgun (WGS) entry which is preliminary data.</text>
</comment>
<name>A0A4Q9JVL5_9BACT</name>
<dbReference type="GO" id="GO:0009116">
    <property type="term" value="P:nucleoside metabolic process"/>
    <property type="evidence" value="ECO:0007669"/>
    <property type="project" value="InterPro"/>
</dbReference>
<dbReference type="InterPro" id="IPR035994">
    <property type="entry name" value="Nucleoside_phosphorylase_sf"/>
</dbReference>
<dbReference type="Gene3D" id="3.40.50.1580">
    <property type="entry name" value="Nucleoside phosphorylase domain"/>
    <property type="match status" value="1"/>
</dbReference>
<keyword evidence="2" id="KW-1185">Reference proteome</keyword>
<protein>
    <submittedName>
        <fullName evidence="1">Purine-nucleoside phosphorylase</fullName>
    </submittedName>
</protein>
<proteinExistence type="predicted"/>
<dbReference type="EMBL" id="QPGR01000002">
    <property type="protein sequence ID" value="TBR82093.1"/>
    <property type="molecule type" value="Genomic_DNA"/>
</dbReference>
<dbReference type="RefSeq" id="WP_131163206.1">
    <property type="nucleotide sequence ID" value="NZ_QPGQ01000008.1"/>
</dbReference>
<dbReference type="AlphaFoldDB" id="A0A4Q9JVL5"/>
<gene>
    <name evidence="1" type="ORF">DU473_02110</name>
</gene>
<dbReference type="OrthoDB" id="5339230at2"/>
<organism evidence="1 2">
    <name type="scientific">Campylobacter novaezeelandiae</name>
    <dbReference type="NCBI Taxonomy" id="2267891"/>
    <lineage>
        <taxon>Bacteria</taxon>
        <taxon>Pseudomonadati</taxon>
        <taxon>Campylobacterota</taxon>
        <taxon>Epsilonproteobacteria</taxon>
        <taxon>Campylobacterales</taxon>
        <taxon>Campylobacteraceae</taxon>
        <taxon>Campylobacter</taxon>
    </lineage>
</organism>
<evidence type="ECO:0000313" key="1">
    <source>
        <dbReference type="EMBL" id="TBR82093.1"/>
    </source>
</evidence>
<sequence>MIICAGGNENFSFAKAIGIGLVEATCNLTKICHIYKPSNLVFIGTCGLYEKGKILEIYKSSHAYNIEFSKISNNFYTPAQNEICLKNENVSCETIKINSSNYICQDKKAAKEFAKLDFFAENMEAFAILSVAKNFGIFAECILCATNFCNENAHKDFIKNHQKAKENLIQYLKEHNYL</sequence>